<dbReference type="Gramene" id="RZC84566">
    <property type="protein sequence ID" value="RZC84566"/>
    <property type="gene ID" value="C5167_047349"/>
</dbReference>
<proteinExistence type="predicted"/>
<feature type="region of interest" description="Disordered" evidence="1">
    <location>
        <begin position="1"/>
        <end position="20"/>
    </location>
</feature>
<sequence length="542" mass="59885">MHRRRRHHSGSANRPTHDQQLEAEQIQSLIDQRIKEHLGGAGSQQVGAAFNQHLDSYPQRPCLPVMLPTGMPAYGSQMPEAEQTQSMITLIDRRIKDHLGAAGFQPAVIPGYGGQPLSPPPTVPGGTTHTSNAPPNPGAMSQGNPTTLVSGAVDGYNSNEDASVLQRPTQGGSTTSSCLLNNERESSYLAEYVREAKNLAKGTTVRFGSWNVGSLTGKLREVVDTAARSGVNILCVQETRWGRLDEVEVEDTGFRIWNRGGEKPNGVGILVDKSLKNRIFGVTRKTGIILVKLIVSHMVLNVISASAPQVYVSEDAKQKFWEDLNGLVRGVPSSERLIIGGDFHGHVGRSREGFHRVHGGFGYGDKNQEGEEILNFALANDLMVANTFFKKKESHIVTFINGEYSSQINFFLARRGDRKECKECKVIPEGCVVSQHQLLVSDFVFGAKTTWTKWWKLAEDAPRVFKDKTKAEGVTKIKDRTVAGVTKIKYRTMTEGVTKTRRKKNGRSMKDRRGNQPWKAGGDWRQKVAVESLGVTTKWTRK</sequence>
<dbReference type="CDD" id="cd09076">
    <property type="entry name" value="L1-EN"/>
    <property type="match status" value="1"/>
</dbReference>
<feature type="compositionally biased region" description="Polar residues" evidence="1">
    <location>
        <begin position="156"/>
        <end position="178"/>
    </location>
</feature>
<dbReference type="GO" id="GO:0003824">
    <property type="term" value="F:catalytic activity"/>
    <property type="evidence" value="ECO:0007669"/>
    <property type="project" value="InterPro"/>
</dbReference>
<dbReference type="EMBL" id="CM010725">
    <property type="protein sequence ID" value="RZC84566.1"/>
    <property type="molecule type" value="Genomic_DNA"/>
</dbReference>
<dbReference type="InterPro" id="IPR036691">
    <property type="entry name" value="Endo/exonu/phosph_ase_sf"/>
</dbReference>
<dbReference type="AlphaFoldDB" id="A0A4Y7LH47"/>
<name>A0A4Y7LH47_PAPSO</name>
<keyword evidence="4" id="KW-1185">Reference proteome</keyword>
<protein>
    <recommendedName>
        <fullName evidence="2">Endonuclease/exonuclease/phosphatase domain-containing protein</fullName>
    </recommendedName>
</protein>
<reference evidence="3 4" key="1">
    <citation type="journal article" date="2018" name="Science">
        <title>The opium poppy genome and morphinan production.</title>
        <authorList>
            <person name="Guo L."/>
            <person name="Winzer T."/>
            <person name="Yang X."/>
            <person name="Li Y."/>
            <person name="Ning Z."/>
            <person name="He Z."/>
            <person name="Teodor R."/>
            <person name="Lu Y."/>
            <person name="Bowser T.A."/>
            <person name="Graham I.A."/>
            <person name="Ye K."/>
        </authorList>
    </citation>
    <scope>NUCLEOTIDE SEQUENCE [LARGE SCALE GENOMIC DNA]</scope>
    <source>
        <strain evidence="4">cv. HN1</strain>
        <tissue evidence="3">Leaves</tissue>
    </source>
</reference>
<dbReference type="Pfam" id="PF03372">
    <property type="entry name" value="Exo_endo_phos"/>
    <property type="match status" value="1"/>
</dbReference>
<dbReference type="InterPro" id="IPR027124">
    <property type="entry name" value="Swc5/CFDP1/2"/>
</dbReference>
<accession>A0A4Y7LH47</accession>
<feature type="domain" description="Endonuclease/exonuclease/phosphatase" evidence="2">
    <location>
        <begin position="208"/>
        <end position="343"/>
    </location>
</feature>
<evidence type="ECO:0000256" key="1">
    <source>
        <dbReference type="SAM" id="MobiDB-lite"/>
    </source>
</evidence>
<evidence type="ECO:0000313" key="4">
    <source>
        <dbReference type="Proteomes" id="UP000316621"/>
    </source>
</evidence>
<dbReference type="OrthoDB" id="1902296at2759"/>
<dbReference type="PANTHER" id="PTHR23227">
    <property type="entry name" value="BUCENTAUR RELATED"/>
    <property type="match status" value="1"/>
</dbReference>
<dbReference type="InterPro" id="IPR005135">
    <property type="entry name" value="Endo/exonuclease/phosphatase"/>
</dbReference>
<feature type="region of interest" description="Disordered" evidence="1">
    <location>
        <begin position="106"/>
        <end position="178"/>
    </location>
</feature>
<dbReference type="PANTHER" id="PTHR23227:SF67">
    <property type="entry name" value="CRANIOFACIAL DEVELOPMENT PROTEIN 2-LIKE"/>
    <property type="match status" value="1"/>
</dbReference>
<evidence type="ECO:0000313" key="3">
    <source>
        <dbReference type="EMBL" id="RZC84566.1"/>
    </source>
</evidence>
<feature type="region of interest" description="Disordered" evidence="1">
    <location>
        <begin position="499"/>
        <end position="520"/>
    </location>
</feature>
<feature type="compositionally biased region" description="Polar residues" evidence="1">
    <location>
        <begin position="139"/>
        <end position="149"/>
    </location>
</feature>
<dbReference type="Gene3D" id="3.60.10.10">
    <property type="entry name" value="Endonuclease/exonuclease/phosphatase"/>
    <property type="match status" value="1"/>
</dbReference>
<organism evidence="3 4">
    <name type="scientific">Papaver somniferum</name>
    <name type="common">Opium poppy</name>
    <dbReference type="NCBI Taxonomy" id="3469"/>
    <lineage>
        <taxon>Eukaryota</taxon>
        <taxon>Viridiplantae</taxon>
        <taxon>Streptophyta</taxon>
        <taxon>Embryophyta</taxon>
        <taxon>Tracheophyta</taxon>
        <taxon>Spermatophyta</taxon>
        <taxon>Magnoliopsida</taxon>
        <taxon>Ranunculales</taxon>
        <taxon>Papaveraceae</taxon>
        <taxon>Papaveroideae</taxon>
        <taxon>Papaver</taxon>
    </lineage>
</organism>
<gene>
    <name evidence="3" type="ORF">C5167_047349</name>
</gene>
<dbReference type="SUPFAM" id="SSF56219">
    <property type="entry name" value="DNase I-like"/>
    <property type="match status" value="1"/>
</dbReference>
<evidence type="ECO:0000259" key="2">
    <source>
        <dbReference type="Pfam" id="PF03372"/>
    </source>
</evidence>
<dbReference type="STRING" id="3469.A0A4Y7LH47"/>
<dbReference type="Proteomes" id="UP000316621">
    <property type="component" value="Chromosome 11"/>
</dbReference>